<dbReference type="STRING" id="1965070.A0A443RQ77"/>
<comment type="catalytic activity">
    <reaction evidence="13">
        <text>L-threonine + hydrogencarbonate + ATP = L-threonylcarbamoyladenylate + diphosphate + H2O</text>
        <dbReference type="Rhea" id="RHEA:36407"/>
        <dbReference type="ChEBI" id="CHEBI:15377"/>
        <dbReference type="ChEBI" id="CHEBI:17544"/>
        <dbReference type="ChEBI" id="CHEBI:30616"/>
        <dbReference type="ChEBI" id="CHEBI:33019"/>
        <dbReference type="ChEBI" id="CHEBI:57926"/>
        <dbReference type="ChEBI" id="CHEBI:73682"/>
        <dbReference type="EC" id="2.7.7.87"/>
    </reaction>
</comment>
<dbReference type="NCBIfam" id="TIGR00057">
    <property type="entry name" value="L-threonylcarbamoyladenylate synthase"/>
    <property type="match status" value="1"/>
</dbReference>
<feature type="domain" description="YrdC-like" evidence="16">
    <location>
        <begin position="22"/>
        <end position="210"/>
    </location>
</feature>
<keyword evidence="12" id="KW-0472">Membrane</keyword>
<evidence type="ECO:0000259" key="16">
    <source>
        <dbReference type="PROSITE" id="PS51163"/>
    </source>
</evidence>
<dbReference type="GO" id="GO:0006450">
    <property type="term" value="P:regulation of translational fidelity"/>
    <property type="evidence" value="ECO:0007669"/>
    <property type="project" value="TreeGrafter"/>
</dbReference>
<comment type="subcellular location">
    <subcellularLocation>
        <location evidence="2">Cell membrane</location>
        <topology evidence="2">Peripheral membrane protein</topology>
    </subcellularLocation>
    <subcellularLocation>
        <location evidence="3">Cytoplasm</location>
    </subcellularLocation>
    <subcellularLocation>
        <location evidence="1">Mitochondrion</location>
    </subcellularLocation>
</comment>
<dbReference type="InterPro" id="IPR006070">
    <property type="entry name" value="Sua5-like_dom"/>
</dbReference>
<keyword evidence="8" id="KW-0963">Cytoplasm</keyword>
<dbReference type="FunFam" id="3.90.870.10:FF:000007">
    <property type="entry name" value="YrdC N6-threonylcarbamoyltransferase domain containing"/>
    <property type="match status" value="1"/>
</dbReference>
<dbReference type="Proteomes" id="UP000285301">
    <property type="component" value="Unassembled WGS sequence"/>
</dbReference>
<dbReference type="GO" id="GO:0005739">
    <property type="term" value="C:mitochondrion"/>
    <property type="evidence" value="ECO:0007669"/>
    <property type="project" value="UniProtKB-SubCell"/>
</dbReference>
<keyword evidence="10" id="KW-0809">Transit peptide</keyword>
<name>A0A443RQ77_9ACAR</name>
<evidence type="ECO:0000256" key="1">
    <source>
        <dbReference type="ARBA" id="ARBA00004173"/>
    </source>
</evidence>
<dbReference type="GO" id="GO:0061710">
    <property type="term" value="F:L-threonylcarbamoyladenylate synthase"/>
    <property type="evidence" value="ECO:0007669"/>
    <property type="project" value="UniProtKB-EC"/>
</dbReference>
<evidence type="ECO:0000256" key="7">
    <source>
        <dbReference type="ARBA" id="ARBA00022475"/>
    </source>
</evidence>
<evidence type="ECO:0000256" key="11">
    <source>
        <dbReference type="ARBA" id="ARBA00023128"/>
    </source>
</evidence>
<evidence type="ECO:0000256" key="2">
    <source>
        <dbReference type="ARBA" id="ARBA00004202"/>
    </source>
</evidence>
<evidence type="ECO:0000313" key="17">
    <source>
        <dbReference type="EMBL" id="RWS17415.1"/>
    </source>
</evidence>
<reference evidence="17 18" key="1">
    <citation type="journal article" date="2018" name="Gigascience">
        <title>Genomes of trombidid mites reveal novel predicted allergens and laterally-transferred genes associated with secondary metabolism.</title>
        <authorList>
            <person name="Dong X."/>
            <person name="Chaisiri K."/>
            <person name="Xia D."/>
            <person name="Armstrong S.D."/>
            <person name="Fang Y."/>
            <person name="Donnelly M.J."/>
            <person name="Kadowaki T."/>
            <person name="McGarry J.W."/>
            <person name="Darby A.C."/>
            <person name="Makepeace B.L."/>
        </authorList>
    </citation>
    <scope>NUCLEOTIDE SEQUENCE [LARGE SCALE GENOMIC DNA]</scope>
    <source>
        <strain evidence="17">UoL-WK</strain>
    </source>
</reference>
<dbReference type="AlphaFoldDB" id="A0A443RQ77"/>
<dbReference type="GO" id="GO:0005886">
    <property type="term" value="C:plasma membrane"/>
    <property type="evidence" value="ECO:0007669"/>
    <property type="project" value="UniProtKB-SubCell"/>
</dbReference>
<dbReference type="GO" id="GO:0003725">
    <property type="term" value="F:double-stranded RNA binding"/>
    <property type="evidence" value="ECO:0007669"/>
    <property type="project" value="InterPro"/>
</dbReference>
<evidence type="ECO:0000256" key="9">
    <source>
        <dbReference type="ARBA" id="ARBA00022679"/>
    </source>
</evidence>
<dbReference type="PANTHER" id="PTHR17490">
    <property type="entry name" value="SUA5"/>
    <property type="match status" value="1"/>
</dbReference>
<evidence type="ECO:0000256" key="6">
    <source>
        <dbReference type="ARBA" id="ARBA00015492"/>
    </source>
</evidence>
<sequence length="228" mass="25180">MKKVISVYLKSICEESTNALNEKAVEVAYSTLTKAGVVAVPTDTIYGIAGLAQNNDVIDRIYRIKDRDKAKPIAICVSEIDEFYKWSKVTVPHSLLTDLLPGPVTVVFERSPALNNRLNPGTKLVGIRIPNNEFIRTVCRLCNSPLALSSANISSETSCISVEEFQHLWPSLDAVFDGGILKETDPNRLGSTVINLSVSGFYKIIREGCAFSNVKHILENKYSLKEMT</sequence>
<evidence type="ECO:0000256" key="8">
    <source>
        <dbReference type="ARBA" id="ARBA00022490"/>
    </source>
</evidence>
<keyword evidence="11" id="KW-0496">Mitochondrion</keyword>
<dbReference type="InterPro" id="IPR050156">
    <property type="entry name" value="TC-AMP_synthase_SUA5"/>
</dbReference>
<dbReference type="InterPro" id="IPR017945">
    <property type="entry name" value="DHBP_synth_RibB-like_a/b_dom"/>
</dbReference>
<dbReference type="Gene3D" id="3.90.870.10">
    <property type="entry name" value="DHBP synthase"/>
    <property type="match status" value="1"/>
</dbReference>
<dbReference type="EC" id="2.7.7.87" evidence="5"/>
<proteinExistence type="inferred from homology"/>
<dbReference type="Pfam" id="PF01300">
    <property type="entry name" value="Sua5_yciO_yrdC"/>
    <property type="match status" value="1"/>
</dbReference>
<evidence type="ECO:0000256" key="13">
    <source>
        <dbReference type="ARBA" id="ARBA00048366"/>
    </source>
</evidence>
<evidence type="ECO:0000256" key="10">
    <source>
        <dbReference type="ARBA" id="ARBA00022946"/>
    </source>
</evidence>
<evidence type="ECO:0000313" key="18">
    <source>
        <dbReference type="Proteomes" id="UP000285301"/>
    </source>
</evidence>
<organism evidence="17 18">
    <name type="scientific">Dinothrombium tinctorium</name>
    <dbReference type="NCBI Taxonomy" id="1965070"/>
    <lineage>
        <taxon>Eukaryota</taxon>
        <taxon>Metazoa</taxon>
        <taxon>Ecdysozoa</taxon>
        <taxon>Arthropoda</taxon>
        <taxon>Chelicerata</taxon>
        <taxon>Arachnida</taxon>
        <taxon>Acari</taxon>
        <taxon>Acariformes</taxon>
        <taxon>Trombidiformes</taxon>
        <taxon>Prostigmata</taxon>
        <taxon>Anystina</taxon>
        <taxon>Parasitengona</taxon>
        <taxon>Trombidioidea</taxon>
        <taxon>Trombidiidae</taxon>
        <taxon>Dinothrombium</taxon>
    </lineage>
</organism>
<dbReference type="EMBL" id="NCKU01000077">
    <property type="protein sequence ID" value="RWS17415.1"/>
    <property type="molecule type" value="Genomic_DNA"/>
</dbReference>
<evidence type="ECO:0000256" key="5">
    <source>
        <dbReference type="ARBA" id="ARBA00012584"/>
    </source>
</evidence>
<evidence type="ECO:0000256" key="15">
    <source>
        <dbReference type="ARBA" id="ARBA00063146"/>
    </source>
</evidence>
<gene>
    <name evidence="17" type="ORF">B4U79_03284</name>
</gene>
<evidence type="ECO:0000256" key="14">
    <source>
        <dbReference type="ARBA" id="ARBA00058524"/>
    </source>
</evidence>
<dbReference type="OrthoDB" id="3648309at2759"/>
<comment type="subunit">
    <text evidence="15">Interacts with RSC1A1.</text>
</comment>
<dbReference type="GO" id="GO:0000049">
    <property type="term" value="F:tRNA binding"/>
    <property type="evidence" value="ECO:0007669"/>
    <property type="project" value="TreeGrafter"/>
</dbReference>
<dbReference type="SUPFAM" id="SSF55821">
    <property type="entry name" value="YrdC/RibB"/>
    <property type="match status" value="1"/>
</dbReference>
<dbReference type="PROSITE" id="PS51163">
    <property type="entry name" value="YRDC"/>
    <property type="match status" value="1"/>
</dbReference>
<dbReference type="PANTHER" id="PTHR17490:SF10">
    <property type="entry name" value="THREONYLCARBAMOYL-AMP SYNTHASE"/>
    <property type="match status" value="1"/>
</dbReference>
<protein>
    <recommendedName>
        <fullName evidence="6">Threonylcarbamoyl-AMP synthase</fullName>
        <ecNumber evidence="5">2.7.7.87</ecNumber>
    </recommendedName>
</protein>
<comment type="function">
    <text evidence="14">Cytoplasmic and mitochondrial threonylcarbamoyl-AMP synthase required for the formation of a threonylcarbamoyl group on adenosine at position 37 (t(6)A37) in tRNAs that read codons beginning with adenine. Catalyzes the conversion of L-threonine, HCO(3)(-)/CO(2) and ATP to give threonylcarbamoyl-AMP (TC-AMP) as the acyladenylate intermediate, with the release of diphosphate. Participates in t(6)A37 formation in cytoplasmic and mitochondrial tRNAs. May regulate the activity of some transporters.</text>
</comment>
<comment type="similarity">
    <text evidence="4">Belongs to the SUA5 family.</text>
</comment>
<keyword evidence="9" id="KW-0808">Transferase</keyword>
<evidence type="ECO:0000256" key="4">
    <source>
        <dbReference type="ARBA" id="ARBA00007663"/>
    </source>
</evidence>
<evidence type="ECO:0000256" key="3">
    <source>
        <dbReference type="ARBA" id="ARBA00004496"/>
    </source>
</evidence>
<keyword evidence="18" id="KW-1185">Reference proteome</keyword>
<evidence type="ECO:0000256" key="12">
    <source>
        <dbReference type="ARBA" id="ARBA00023136"/>
    </source>
</evidence>
<keyword evidence="7" id="KW-1003">Cell membrane</keyword>
<accession>A0A443RQ77</accession>
<comment type="caution">
    <text evidence="17">The sequence shown here is derived from an EMBL/GenBank/DDBJ whole genome shotgun (WGS) entry which is preliminary data.</text>
</comment>